<dbReference type="HOGENOM" id="CLU_014411_2_0_4"/>
<dbReference type="InterPro" id="IPR051338">
    <property type="entry name" value="NodU/CmcH_Carbamoyltrnsfr"/>
</dbReference>
<accession>F8GWM0</accession>
<comment type="similarity">
    <text evidence="1">Belongs to the NodU/CmcH family.</text>
</comment>
<evidence type="ECO:0000313" key="4">
    <source>
        <dbReference type="EMBL" id="AEI81740.1"/>
    </source>
</evidence>
<dbReference type="Gene3D" id="3.30.420.40">
    <property type="match status" value="2"/>
</dbReference>
<dbReference type="EMBL" id="CP002879">
    <property type="protein sequence ID" value="AEI81740.1"/>
    <property type="molecule type" value="Genomic_DNA"/>
</dbReference>
<feature type="domain" description="Carbamoyltransferase" evidence="2">
    <location>
        <begin position="3"/>
        <end position="340"/>
    </location>
</feature>
<dbReference type="InterPro" id="IPR003696">
    <property type="entry name" value="Carbtransf_dom"/>
</dbReference>
<dbReference type="InterPro" id="IPR043129">
    <property type="entry name" value="ATPase_NBD"/>
</dbReference>
<dbReference type="Pfam" id="PF16861">
    <property type="entry name" value="Carbam_trans_C"/>
    <property type="match status" value="1"/>
</dbReference>
<dbReference type="Pfam" id="PF02543">
    <property type="entry name" value="Carbam_trans_N"/>
    <property type="match status" value="1"/>
</dbReference>
<dbReference type="EC" id="2.1.3.-" evidence="4"/>
<dbReference type="CDD" id="cd24100">
    <property type="entry name" value="ASKHA_NBD_MJ1051-like_N"/>
    <property type="match status" value="1"/>
</dbReference>
<keyword evidence="4" id="KW-0614">Plasmid</keyword>
<name>F8GWM0_CUPNN</name>
<keyword evidence="4" id="KW-0808">Transferase</keyword>
<dbReference type="InterPro" id="IPR031730">
    <property type="entry name" value="Carbam_trans_C"/>
</dbReference>
<feature type="domain" description="Carbamoyltransferase C-terminal" evidence="3">
    <location>
        <begin position="394"/>
        <end position="566"/>
    </location>
</feature>
<evidence type="ECO:0000259" key="2">
    <source>
        <dbReference type="Pfam" id="PF02543"/>
    </source>
</evidence>
<gene>
    <name evidence="4" type="ordered locus">CNE_BB1p03160</name>
</gene>
<evidence type="ECO:0000259" key="3">
    <source>
        <dbReference type="Pfam" id="PF16861"/>
    </source>
</evidence>
<proteinExistence type="inferred from homology"/>
<dbReference type="PANTHER" id="PTHR34847">
    <property type="entry name" value="NODULATION PROTEIN U"/>
    <property type="match status" value="1"/>
</dbReference>
<dbReference type="AlphaFoldDB" id="F8GWM0"/>
<dbReference type="InterPro" id="IPR038152">
    <property type="entry name" value="Carbam_trans_C_sf"/>
</dbReference>
<reference evidence="4 5" key="1">
    <citation type="journal article" date="2011" name="J. Bacteriol.">
        <title>Complete genome sequence of the type strain Cupriavidus necator N-1.</title>
        <authorList>
            <person name="Poehlein A."/>
            <person name="Kusian B."/>
            <person name="Friedrich B."/>
            <person name="Daniel R."/>
            <person name="Bowien B."/>
        </authorList>
    </citation>
    <scope>NUCLEOTIDE SEQUENCE [LARGE SCALE GENOMIC DNA]</scope>
    <source>
        <strain evidence="5">ATCC 43291 / DSM 13513 / CCUG 52238 / LMG 8453 / N-1</strain>
        <plasmid evidence="4 5">pBB1</plasmid>
    </source>
</reference>
<protein>
    <submittedName>
        <fullName evidence="4">Carbamoyltransferase</fullName>
        <ecNumber evidence="4">2.1.3.-</ecNumber>
    </submittedName>
</protein>
<dbReference type="Proteomes" id="UP000006798">
    <property type="component" value="Plasmid pBB1"/>
</dbReference>
<dbReference type="GO" id="GO:0016740">
    <property type="term" value="F:transferase activity"/>
    <property type="evidence" value="ECO:0007669"/>
    <property type="project" value="UniProtKB-KW"/>
</dbReference>
<dbReference type="GeneID" id="34311991"/>
<geneLocation type="plasmid" evidence="4 5">
    <name>pBB1</name>
</geneLocation>
<dbReference type="Gene3D" id="3.90.870.20">
    <property type="entry name" value="Carbamoyltransferase, C-terminal domain"/>
    <property type="match status" value="1"/>
</dbReference>
<dbReference type="KEGG" id="cnc:CNE_BB1p03160"/>
<dbReference type="SUPFAM" id="SSF53067">
    <property type="entry name" value="Actin-like ATPase domain"/>
    <property type="match status" value="1"/>
</dbReference>
<organism evidence="4 5">
    <name type="scientific">Cupriavidus necator (strain ATCC 43291 / DSM 13513 / CCUG 52238 / LMG 8453 / N-1)</name>
    <name type="common">Ralstonia eutropha</name>
    <dbReference type="NCBI Taxonomy" id="1042878"/>
    <lineage>
        <taxon>Bacteria</taxon>
        <taxon>Pseudomonadati</taxon>
        <taxon>Pseudomonadota</taxon>
        <taxon>Betaproteobacteria</taxon>
        <taxon>Burkholderiales</taxon>
        <taxon>Burkholderiaceae</taxon>
        <taxon>Cupriavidus</taxon>
    </lineage>
</organism>
<sequence length="577" mass="63445">MNIIGIHDGHTSSAALIRDGRIFGILQEERYTRTKNQGGFPKYAANEILDLAGLSWSDVDTVAFSTRKFRNEAMRDRKEVMAVFDHLFRGTRPAKARDTAIESFDATKDPVDRSARLRAAGYAGPIEFVDHHTCHASATYFSRGHFDQGPCAVLTCDGQGDGASGSVFVGEGYTLTAKCHIPRDDSVAQLYSYLTYLLGFVPLEHEYKLMGLAPYATSSDGAREISQFFSAMFKQSAAGEFAWRRAEGIPPSELQPEFLEQKLKRRRFDELAAGLQIFFEEFVTDWALNVTRELRTDKLAVAGGAFMNVKLNQRLSQHPSIGDFYVIPSCGDESNSLGAAWALSSRFGITPEGGMRNIYCGRRYGPDEFELALGDLKGADVTVAQPESIDDAVAELLAAGEIVARYASGAEFGARALGNRSILSHPSSLSNLQEINSAIKSRDFWMPFAPSVLDIGVDRLLSTKAPPHSPHMMISFDTTLEGAKLLAAAIHPKDKTCRAQILQREDNESYYRLIQRFHILTGIPAVLNTSFNIHGEPIVETPADAVSVFSRSGLRTLALGPYLLTKNDRHGCPENLA</sequence>
<evidence type="ECO:0000256" key="1">
    <source>
        <dbReference type="ARBA" id="ARBA00006129"/>
    </source>
</evidence>
<dbReference type="PANTHER" id="PTHR34847:SF1">
    <property type="entry name" value="NODULATION PROTEIN U"/>
    <property type="match status" value="1"/>
</dbReference>
<dbReference type="RefSeq" id="WP_013958796.1">
    <property type="nucleotide sequence ID" value="NC_015727.1"/>
</dbReference>
<evidence type="ECO:0000313" key="5">
    <source>
        <dbReference type="Proteomes" id="UP000006798"/>
    </source>
</evidence>